<name>A0A085ZZA8_9FLAO</name>
<keyword evidence="1" id="KW-0472">Membrane</keyword>
<evidence type="ECO:0000313" key="2">
    <source>
        <dbReference type="EMBL" id="KFF09772.1"/>
    </source>
</evidence>
<feature type="transmembrane region" description="Helical" evidence="1">
    <location>
        <begin position="21"/>
        <end position="41"/>
    </location>
</feature>
<feature type="transmembrane region" description="Helical" evidence="1">
    <location>
        <begin position="47"/>
        <end position="64"/>
    </location>
</feature>
<comment type="caution">
    <text evidence="2">The sequence shown here is derived from an EMBL/GenBank/DDBJ whole genome shotgun (WGS) entry which is preliminary data.</text>
</comment>
<dbReference type="AlphaFoldDB" id="A0A085ZZA8"/>
<dbReference type="OrthoDB" id="1257838at2"/>
<organism evidence="2 3">
    <name type="scientific">Chryseobacterium soli</name>
    <dbReference type="NCBI Taxonomy" id="445961"/>
    <lineage>
        <taxon>Bacteria</taxon>
        <taxon>Pseudomonadati</taxon>
        <taxon>Bacteroidota</taxon>
        <taxon>Flavobacteriia</taxon>
        <taxon>Flavobacteriales</taxon>
        <taxon>Weeksellaceae</taxon>
        <taxon>Chryseobacterium group</taxon>
        <taxon>Chryseobacterium</taxon>
    </lineage>
</organism>
<protein>
    <submittedName>
        <fullName evidence="2">Uncharacterized protein</fullName>
    </submittedName>
</protein>
<dbReference type="EMBL" id="JPRH01000017">
    <property type="protein sequence ID" value="KFF09772.1"/>
    <property type="molecule type" value="Genomic_DNA"/>
</dbReference>
<keyword evidence="1" id="KW-1133">Transmembrane helix</keyword>
<dbReference type="RefSeq" id="WP_034715557.1">
    <property type="nucleotide sequence ID" value="NZ_JPRH01000017.1"/>
</dbReference>
<accession>A0A085ZZA8</accession>
<reference evidence="2 3" key="1">
    <citation type="submission" date="2014-07" db="EMBL/GenBank/DDBJ databases">
        <title>Genome of Chryseobacterium soli DSM 19298.</title>
        <authorList>
            <person name="Stropko S.J."/>
            <person name="Pipes S.E."/>
            <person name="Newman J."/>
        </authorList>
    </citation>
    <scope>NUCLEOTIDE SEQUENCE [LARGE SCALE GENOMIC DNA]</scope>
    <source>
        <strain evidence="2 3">DSM 19298</strain>
    </source>
</reference>
<dbReference type="STRING" id="445961.IW15_22185"/>
<sequence>MIINYRYLIPEGNDYKIKNFISLHHVVFVAWWLAGIAMTVYSTYLKTAMTIIAFTSLILILMLLKSSKNRIIPSEKIINIDTGVWRKAPIQYSFSDFDGFELQTVYYLRIPLNTELHGRFINANGKINRHLLGQSFGKRCMQQLCNELEEFLKP</sequence>
<keyword evidence="3" id="KW-1185">Reference proteome</keyword>
<keyword evidence="1" id="KW-0812">Transmembrane</keyword>
<dbReference type="Proteomes" id="UP000028705">
    <property type="component" value="Unassembled WGS sequence"/>
</dbReference>
<evidence type="ECO:0000313" key="3">
    <source>
        <dbReference type="Proteomes" id="UP000028705"/>
    </source>
</evidence>
<gene>
    <name evidence="2" type="ORF">IW15_22185</name>
</gene>
<evidence type="ECO:0000256" key="1">
    <source>
        <dbReference type="SAM" id="Phobius"/>
    </source>
</evidence>
<dbReference type="eggNOG" id="ENOG50334NK">
    <property type="taxonomic scope" value="Bacteria"/>
</dbReference>
<proteinExistence type="predicted"/>